<proteinExistence type="predicted"/>
<evidence type="ECO:0000313" key="1">
    <source>
        <dbReference type="EMBL" id="ADJ19470.1"/>
    </source>
</evidence>
<dbReference type="KEGG" id="vg:10323142"/>
<dbReference type="EMBL" id="HM114315">
    <property type="protein sequence ID" value="ADJ19470.1"/>
    <property type="molecule type" value="Genomic_DNA"/>
</dbReference>
<organism evidence="1 2">
    <name type="scientific">Acinetobacter phage 133</name>
    <dbReference type="NCBI Taxonomy" id="2919552"/>
    <lineage>
        <taxon>Viruses</taxon>
        <taxon>Duplodnaviria</taxon>
        <taxon>Heunggongvirae</taxon>
        <taxon>Uroviricota</taxon>
        <taxon>Caudoviricetes</taxon>
        <taxon>Pantevenvirales</taxon>
        <taxon>Straboviridae</taxon>
        <taxon>Tevenvirinae</taxon>
        <taxon>Centumtrigintavirus</taxon>
        <taxon>Centumtrigintavirus cv133</taxon>
        <taxon>Acinetobacter virus 133</taxon>
    </lineage>
</organism>
<reference evidence="1 2" key="1">
    <citation type="journal article" date="2010" name="Virol. J.">
        <title>Genomes of the T4-related bacteriophages as windows on microbial genome evolution.</title>
        <authorList>
            <person name="Petrov V.M."/>
            <person name="Ratnayaka S."/>
            <person name="Nolan J.M."/>
            <person name="Miller E.S."/>
            <person name="Karam J.D."/>
        </authorList>
    </citation>
    <scope>NUCLEOTIDE SEQUENCE [LARGE SCALE GENOMIC DNA]</scope>
    <source>
        <strain evidence="1">Acj133</strain>
    </source>
</reference>
<name>D9I689_9CAUD</name>
<dbReference type="Proteomes" id="UP000000330">
    <property type="component" value="Segment"/>
</dbReference>
<gene>
    <name evidence="1" type="ORF">Acj133p155</name>
</gene>
<keyword evidence="2" id="KW-1185">Reference proteome</keyword>
<protein>
    <submittedName>
        <fullName evidence="1">Uncharacterized protein</fullName>
    </submittedName>
</protein>
<accession>D9I689</accession>
<dbReference type="RefSeq" id="YP_004300736.1">
    <property type="nucleotide sequence ID" value="NC_015250.1"/>
</dbReference>
<dbReference type="GeneID" id="10323142"/>
<evidence type="ECO:0000313" key="2">
    <source>
        <dbReference type="Proteomes" id="UP000000330"/>
    </source>
</evidence>
<sequence length="145" mass="16280">MTLDPQGPLLEPVLEGEQFDIEFIGDYTTIDIVLLDFPDTVTVTGNKIHGVFNLVFDLPNQGLKYRDGMDYGSTSQFKDVPEDADIYSYSPPVGSIRNYNLRVNITYTDIATGGGEQSETIEYILPVDINYSLYAQALRDALWQQ</sequence>